<reference evidence="4 5" key="1">
    <citation type="submission" date="2024-09" db="EMBL/GenBank/DDBJ databases">
        <authorList>
            <person name="Sun Q."/>
            <person name="Mori K."/>
        </authorList>
    </citation>
    <scope>NUCLEOTIDE SEQUENCE [LARGE SCALE GENOMIC DNA]</scope>
    <source>
        <strain evidence="4 5">JCM 1342</strain>
    </source>
</reference>
<organism evidence="4 5">
    <name type="scientific">Microbacterium terregens</name>
    <dbReference type="NCBI Taxonomy" id="69363"/>
    <lineage>
        <taxon>Bacteria</taxon>
        <taxon>Bacillati</taxon>
        <taxon>Actinomycetota</taxon>
        <taxon>Actinomycetes</taxon>
        <taxon>Micrococcales</taxon>
        <taxon>Microbacteriaceae</taxon>
        <taxon>Microbacterium</taxon>
    </lineage>
</organism>
<dbReference type="Pfam" id="PF13271">
    <property type="entry name" value="DUF4062"/>
    <property type="match status" value="1"/>
</dbReference>
<feature type="domain" description="NB-ARC" evidence="1">
    <location>
        <begin position="189"/>
        <end position="315"/>
    </location>
</feature>
<dbReference type="Pfam" id="PF00931">
    <property type="entry name" value="NB-ARC"/>
    <property type="match status" value="1"/>
</dbReference>
<comment type="caution">
    <text evidence="4">The sequence shown here is derived from an EMBL/GenBank/DDBJ whole genome shotgun (WGS) entry which is preliminary data.</text>
</comment>
<dbReference type="Gene3D" id="1.25.40.10">
    <property type="entry name" value="Tetratricopeptide repeat domain"/>
    <property type="match status" value="1"/>
</dbReference>
<evidence type="ECO:0000313" key="4">
    <source>
        <dbReference type="EMBL" id="MFB9645410.1"/>
    </source>
</evidence>
<name>A0ABV5SYI9_9MICO</name>
<keyword evidence="5" id="KW-1185">Reference proteome</keyword>
<dbReference type="Pfam" id="PF25872">
    <property type="entry name" value="HTH_77"/>
    <property type="match status" value="1"/>
</dbReference>
<evidence type="ECO:0000259" key="3">
    <source>
        <dbReference type="Pfam" id="PF25872"/>
    </source>
</evidence>
<accession>A0ABV5SYI9</accession>
<dbReference type="EMBL" id="JBHMBE010000002">
    <property type="protein sequence ID" value="MFB9645410.1"/>
    <property type="molecule type" value="Genomic_DNA"/>
</dbReference>
<dbReference type="InterPro" id="IPR058852">
    <property type="entry name" value="HTH_77"/>
</dbReference>
<dbReference type="SUPFAM" id="SSF52540">
    <property type="entry name" value="P-loop containing nucleoside triphosphate hydrolases"/>
    <property type="match status" value="1"/>
</dbReference>
<evidence type="ECO:0000259" key="1">
    <source>
        <dbReference type="Pfam" id="PF00931"/>
    </source>
</evidence>
<dbReference type="PANTHER" id="PTHR47691">
    <property type="entry name" value="REGULATOR-RELATED"/>
    <property type="match status" value="1"/>
</dbReference>
<protein>
    <submittedName>
        <fullName evidence="4">DUF4062 domain-containing protein</fullName>
    </submittedName>
</protein>
<dbReference type="PANTHER" id="PTHR47691:SF3">
    <property type="entry name" value="HTH-TYPE TRANSCRIPTIONAL REGULATOR RV0890C-RELATED"/>
    <property type="match status" value="1"/>
</dbReference>
<dbReference type="InterPro" id="IPR027417">
    <property type="entry name" value="P-loop_NTPase"/>
</dbReference>
<dbReference type="InterPro" id="IPR025139">
    <property type="entry name" value="DUF4062"/>
</dbReference>
<feature type="domain" description="DUF4062" evidence="2">
    <location>
        <begin position="16"/>
        <end position="97"/>
    </location>
</feature>
<dbReference type="InterPro" id="IPR011990">
    <property type="entry name" value="TPR-like_helical_dom_sf"/>
</dbReference>
<proteinExistence type="predicted"/>
<dbReference type="RefSeq" id="WP_344714482.1">
    <property type="nucleotide sequence ID" value="NZ_BAAAWH010000001.1"/>
</dbReference>
<dbReference type="Gene3D" id="3.40.50.300">
    <property type="entry name" value="P-loop containing nucleotide triphosphate hydrolases"/>
    <property type="match status" value="1"/>
</dbReference>
<dbReference type="Proteomes" id="UP001589611">
    <property type="component" value="Unassembled WGS sequence"/>
</dbReference>
<dbReference type="PRINTS" id="PR00364">
    <property type="entry name" value="DISEASERSIST"/>
</dbReference>
<feature type="domain" description="Winged helix-turn-helix" evidence="3">
    <location>
        <begin position="440"/>
        <end position="514"/>
    </location>
</feature>
<gene>
    <name evidence="4" type="ORF">ACFFPJ_06335</name>
</gene>
<evidence type="ECO:0000313" key="5">
    <source>
        <dbReference type="Proteomes" id="UP001589611"/>
    </source>
</evidence>
<sequence>MAATPSVIRTPDQQIRVFVSSTLRELADERRAVQQAIERLRLAPVMSNLGAHPHSPAELSRSYLAQSDIFVGIYADSYGDVAADGTTSAIEDEYDRAPPTMPKLIYIKESDGRDDRLERLIDRIQIDNTASYLPFTDTDELVGRVLTDLATLLAERFDETRPEAGDDAVESAPPVPQLPVAFTKTVGREEDVSRVRQLLARDDNHVVTLVGPGGIGKSRLAVEVAAASEDMFPDGIYFVALEGVQEPGLLLPTIAYFFGVRDNGEVALEERISHALEDRRVLIVLDDFEQIVEAAPAIVQLYTAAPHARFLVTSRIVLRIRGEQVYEVESLRLPGDTGPLNPDRARASSAVALFVDRAQAVKPDFTLTTENVAAVVDICKRLEGLPLAIELAAAQVRLLTPRYIAQRLDHSLSVLTVANRDMPIRHRTMRTTIEWSVSLLSQEQRTLLEDLGVFATRFTLDAVEAIGRGRPWDGRAIDALSELVDDSLVKPIEVEGRSTFSLLSIMREYAVDRLKARGEIDELRAAHADYYADLVRRVAPGLRGAGQVDAVRQIGWELSNLRAAVRHLMDGNRLDDVAELAWTLFVYWWISGFLSEVRLWMLELLEKHQPISQRTRAVAEFFAMWSELWQHPSNEVVAGLGESARLFAESGDEDAAAIALAGRATARLQFPDFDAEAVALELNEALATFRKVDDRWSESMAEVGLGWVDVVGGHLDGALAHFSRSAEIADEGHDPYTRAVAGNNRTRVLFLTGQVEAAEQEWFLTLRLSIRLHYEEGVAFALDGLAAIAATRGDAWRAGAFSQVAASARRRTGILDVEGLAVQRAPLAALRERDPQGLAAGERAGAAMALTEAVAVALPDAEPSVKEAMALW</sequence>
<evidence type="ECO:0000259" key="2">
    <source>
        <dbReference type="Pfam" id="PF13271"/>
    </source>
</evidence>
<dbReference type="InterPro" id="IPR002182">
    <property type="entry name" value="NB-ARC"/>
</dbReference>
<dbReference type="SUPFAM" id="SSF48452">
    <property type="entry name" value="TPR-like"/>
    <property type="match status" value="1"/>
</dbReference>